<dbReference type="EMBL" id="GBRH01262033">
    <property type="protein sequence ID" value="JAD35862.1"/>
    <property type="molecule type" value="Transcribed_RNA"/>
</dbReference>
<evidence type="ECO:0000313" key="1">
    <source>
        <dbReference type="EMBL" id="JAD35862.1"/>
    </source>
</evidence>
<organism evidence="1">
    <name type="scientific">Arundo donax</name>
    <name type="common">Giant reed</name>
    <name type="synonym">Donax arundinaceus</name>
    <dbReference type="NCBI Taxonomy" id="35708"/>
    <lineage>
        <taxon>Eukaryota</taxon>
        <taxon>Viridiplantae</taxon>
        <taxon>Streptophyta</taxon>
        <taxon>Embryophyta</taxon>
        <taxon>Tracheophyta</taxon>
        <taxon>Spermatophyta</taxon>
        <taxon>Magnoliopsida</taxon>
        <taxon>Liliopsida</taxon>
        <taxon>Poales</taxon>
        <taxon>Poaceae</taxon>
        <taxon>PACMAD clade</taxon>
        <taxon>Arundinoideae</taxon>
        <taxon>Arundineae</taxon>
        <taxon>Arundo</taxon>
    </lineage>
</organism>
<reference evidence="1" key="2">
    <citation type="journal article" date="2015" name="Data Brief">
        <title>Shoot transcriptome of the giant reed, Arundo donax.</title>
        <authorList>
            <person name="Barrero R.A."/>
            <person name="Guerrero F.D."/>
            <person name="Moolhuijzen P."/>
            <person name="Goolsby J.A."/>
            <person name="Tidwell J."/>
            <person name="Bellgard S.E."/>
            <person name="Bellgard M.I."/>
        </authorList>
    </citation>
    <scope>NUCLEOTIDE SEQUENCE</scope>
    <source>
        <tissue evidence="1">Shoot tissue taken approximately 20 cm above the soil surface</tissue>
    </source>
</reference>
<sequence length="25" mass="2601">MPSSRSSSRSTAPVAIGLLSLKKQV</sequence>
<dbReference type="AlphaFoldDB" id="A0A0A8ZLY8"/>
<reference evidence="1" key="1">
    <citation type="submission" date="2014-09" db="EMBL/GenBank/DDBJ databases">
        <authorList>
            <person name="Magalhaes I.L.F."/>
            <person name="Oliveira U."/>
            <person name="Santos F.R."/>
            <person name="Vidigal T.H.D.A."/>
            <person name="Brescovit A.D."/>
            <person name="Santos A.J."/>
        </authorList>
    </citation>
    <scope>NUCLEOTIDE SEQUENCE</scope>
    <source>
        <tissue evidence="1">Shoot tissue taken approximately 20 cm above the soil surface</tissue>
    </source>
</reference>
<accession>A0A0A8ZLY8</accession>
<protein>
    <submittedName>
        <fullName evidence="1">Uncharacterized protein</fullName>
    </submittedName>
</protein>
<name>A0A0A8ZLY8_ARUDO</name>
<proteinExistence type="predicted"/>